<reference evidence="1 2" key="1">
    <citation type="submission" date="2020-08" db="EMBL/GenBank/DDBJ databases">
        <title>Genomic Encyclopedia of Type Strains, Phase IV (KMG-IV): sequencing the most valuable type-strain genomes for metagenomic binning, comparative biology and taxonomic classification.</title>
        <authorList>
            <person name="Goeker M."/>
        </authorList>
    </citation>
    <scope>NUCLEOTIDE SEQUENCE [LARGE SCALE GENOMIC DNA]</scope>
    <source>
        <strain evidence="1 2">DSM 105434</strain>
    </source>
</reference>
<sequence length="421" mass="45922">MLMGPERVRPVAKEQIMPDQTPLQVGWDMTEPRAALSAFLGTLPTTPRLLALGEPTHGLDAFPAWRNRIFRTLVEDHGFRSIALESDIIAGLRVNASVTAGPEPVDEVMQTGFSHGFGAIKANRALAEWMRDFNAGREPEGHLRFYGFDAPLENLWAASPRVSLLALHAFLTTHLGGLPVDTTTLEHLCGEDARWTNPAAALDAAQSIGNSDEARQLRLLADNLSSLLQTETPGLAAQPDFWEAQLHARTATGLLRYHAVIADPAPTRVARMLSLRDLMMADNLSAIAEREQERGPTLVFAHNAHLQRQISAMKVRGRRLEWWSAGAHVSTRLGQQYAFIASDLGTAPEKGIGEPALDTLEGALMQLAFPVTLCRSQKLAAALPESLAKRADVPLQAGYFPLGGQHLRLTDGVLFIKNVTN</sequence>
<organism evidence="1 2">
    <name type="scientific">Deinococcus metallilatus</name>
    <dbReference type="NCBI Taxonomy" id="1211322"/>
    <lineage>
        <taxon>Bacteria</taxon>
        <taxon>Thermotogati</taxon>
        <taxon>Deinococcota</taxon>
        <taxon>Deinococci</taxon>
        <taxon>Deinococcales</taxon>
        <taxon>Deinococcaceae</taxon>
        <taxon>Deinococcus</taxon>
    </lineage>
</organism>
<protein>
    <submittedName>
        <fullName evidence="1">Erythromycin esterase-like protein</fullName>
    </submittedName>
</protein>
<evidence type="ECO:0000313" key="1">
    <source>
        <dbReference type="EMBL" id="MBB5296361.1"/>
    </source>
</evidence>
<dbReference type="InterPro" id="IPR052036">
    <property type="entry name" value="Hydrolase/PRTase-associated"/>
</dbReference>
<dbReference type="Gene3D" id="3.30.1870.10">
    <property type="entry name" value="EreA-like, domain 2"/>
    <property type="match status" value="1"/>
</dbReference>
<dbReference type="InterPro" id="IPR007815">
    <property type="entry name" value="Emycin_Estase"/>
</dbReference>
<dbReference type="SUPFAM" id="SSF159501">
    <property type="entry name" value="EreA/ChaN-like"/>
    <property type="match status" value="1"/>
</dbReference>
<proteinExistence type="predicted"/>
<evidence type="ECO:0000313" key="2">
    <source>
        <dbReference type="Proteomes" id="UP000536909"/>
    </source>
</evidence>
<gene>
    <name evidence="1" type="ORF">HNQ10_003208</name>
</gene>
<dbReference type="Proteomes" id="UP000536909">
    <property type="component" value="Unassembled WGS sequence"/>
</dbReference>
<dbReference type="CDD" id="cd14728">
    <property type="entry name" value="Ere-like"/>
    <property type="match status" value="1"/>
</dbReference>
<dbReference type="Pfam" id="PF05139">
    <property type="entry name" value="Erythro_esteras"/>
    <property type="match status" value="1"/>
</dbReference>
<dbReference type="RefSeq" id="WP_241687242.1">
    <property type="nucleotide sequence ID" value="NZ_BSUI01000009.1"/>
</dbReference>
<name>A0ABR6MWW1_9DEIO</name>
<dbReference type="InterPro" id="IPR014622">
    <property type="entry name" value="UCP036794_erythomycin"/>
</dbReference>
<dbReference type="PIRSF" id="PIRSF036794">
    <property type="entry name" value="UCP_erythr_ester"/>
    <property type="match status" value="1"/>
</dbReference>
<keyword evidence="2" id="KW-1185">Reference proteome</keyword>
<dbReference type="PANTHER" id="PTHR31299">
    <property type="entry name" value="ESTERASE, PUTATIVE (AFU_ORTHOLOGUE AFUA_1G05850)-RELATED"/>
    <property type="match status" value="1"/>
</dbReference>
<dbReference type="EMBL" id="JACHFV010000011">
    <property type="protein sequence ID" value="MBB5296361.1"/>
    <property type="molecule type" value="Genomic_DNA"/>
</dbReference>
<comment type="caution">
    <text evidence="1">The sequence shown here is derived from an EMBL/GenBank/DDBJ whole genome shotgun (WGS) entry which is preliminary data.</text>
</comment>
<accession>A0ABR6MWW1</accession>
<dbReference type="PANTHER" id="PTHR31299:SF0">
    <property type="entry name" value="ESTERASE, PUTATIVE (AFU_ORTHOLOGUE AFUA_1G05850)-RELATED"/>
    <property type="match status" value="1"/>
</dbReference>